<comment type="caution">
    <text evidence="2">The sequence shown here is derived from an EMBL/GenBank/DDBJ whole genome shotgun (WGS) entry which is preliminary data.</text>
</comment>
<keyword evidence="3" id="KW-1185">Reference proteome</keyword>
<evidence type="ECO:0000313" key="2">
    <source>
        <dbReference type="EMBL" id="CAG8806891.1"/>
    </source>
</evidence>
<dbReference type="Proteomes" id="UP000789901">
    <property type="component" value="Unassembled WGS sequence"/>
</dbReference>
<proteinExistence type="predicted"/>
<dbReference type="EMBL" id="CAJVQB010025667">
    <property type="protein sequence ID" value="CAG8806891.1"/>
    <property type="molecule type" value="Genomic_DNA"/>
</dbReference>
<keyword evidence="1" id="KW-1133">Transmembrane helix</keyword>
<gene>
    <name evidence="2" type="ORF">GMARGA_LOCUS24392</name>
</gene>
<reference evidence="2 3" key="1">
    <citation type="submission" date="2021-06" db="EMBL/GenBank/DDBJ databases">
        <authorList>
            <person name="Kallberg Y."/>
            <person name="Tangrot J."/>
            <person name="Rosling A."/>
        </authorList>
    </citation>
    <scope>NUCLEOTIDE SEQUENCE [LARGE SCALE GENOMIC DNA]</scope>
    <source>
        <strain evidence="2 3">120-4 pot B 10/14</strain>
    </source>
</reference>
<evidence type="ECO:0000256" key="1">
    <source>
        <dbReference type="SAM" id="Phobius"/>
    </source>
</evidence>
<keyword evidence="1" id="KW-0812">Transmembrane</keyword>
<dbReference type="InterPro" id="IPR009057">
    <property type="entry name" value="Homeodomain-like_sf"/>
</dbReference>
<sequence length="108" mass="12250">RSFKFLLKLFVAMALLLVNINMPRISIERRLGIHALICEGYPSRYIAKKENVLQSSVVRISRKAEKVGSVKDLPKSGHPRVLTERDERNAIYLLVSGECSNAVEIQKK</sequence>
<evidence type="ECO:0000313" key="3">
    <source>
        <dbReference type="Proteomes" id="UP000789901"/>
    </source>
</evidence>
<organism evidence="2 3">
    <name type="scientific">Gigaspora margarita</name>
    <dbReference type="NCBI Taxonomy" id="4874"/>
    <lineage>
        <taxon>Eukaryota</taxon>
        <taxon>Fungi</taxon>
        <taxon>Fungi incertae sedis</taxon>
        <taxon>Mucoromycota</taxon>
        <taxon>Glomeromycotina</taxon>
        <taxon>Glomeromycetes</taxon>
        <taxon>Diversisporales</taxon>
        <taxon>Gigasporaceae</taxon>
        <taxon>Gigaspora</taxon>
    </lineage>
</organism>
<feature type="transmembrane region" description="Helical" evidence="1">
    <location>
        <begin position="6"/>
        <end position="22"/>
    </location>
</feature>
<name>A0ABN7VZB0_GIGMA</name>
<feature type="non-terminal residue" evidence="2">
    <location>
        <position position="1"/>
    </location>
</feature>
<keyword evidence="1" id="KW-0472">Membrane</keyword>
<dbReference type="SUPFAM" id="SSF46689">
    <property type="entry name" value="Homeodomain-like"/>
    <property type="match status" value="1"/>
</dbReference>
<protein>
    <submittedName>
        <fullName evidence="2">3548_t:CDS:1</fullName>
    </submittedName>
</protein>
<accession>A0ABN7VZB0</accession>